<evidence type="ECO:0000313" key="9">
    <source>
        <dbReference type="Proteomes" id="UP000220246"/>
    </source>
</evidence>
<keyword evidence="2" id="KW-0813">Transport</keyword>
<dbReference type="InterPro" id="IPR052156">
    <property type="entry name" value="BCAA_Transport_ATP-bd_LivF"/>
</dbReference>
<dbReference type="InterPro" id="IPR003593">
    <property type="entry name" value="AAA+_ATPase"/>
</dbReference>
<name>A0A2A7UR60_COMTR</name>
<keyword evidence="5 8" id="KW-0067">ATP-binding</keyword>
<dbReference type="GO" id="GO:0015807">
    <property type="term" value="P:L-amino acid transport"/>
    <property type="evidence" value="ECO:0007669"/>
    <property type="project" value="TreeGrafter"/>
</dbReference>
<dbReference type="SMART" id="SM00382">
    <property type="entry name" value="AAA"/>
    <property type="match status" value="1"/>
</dbReference>
<keyword evidence="9" id="KW-1185">Reference proteome</keyword>
<dbReference type="EMBL" id="PDEA01000001">
    <property type="protein sequence ID" value="PEH87795.1"/>
    <property type="molecule type" value="Genomic_DNA"/>
</dbReference>
<dbReference type="Pfam" id="PF00005">
    <property type="entry name" value="ABC_tran"/>
    <property type="match status" value="1"/>
</dbReference>
<dbReference type="InterPro" id="IPR027417">
    <property type="entry name" value="P-loop_NTPase"/>
</dbReference>
<evidence type="ECO:0000256" key="2">
    <source>
        <dbReference type="ARBA" id="ARBA00022448"/>
    </source>
</evidence>
<dbReference type="InterPro" id="IPR003439">
    <property type="entry name" value="ABC_transporter-like_ATP-bd"/>
</dbReference>
<dbReference type="PANTHER" id="PTHR43820:SF2">
    <property type="entry name" value="ABC TRANSPORTER ATP-BINDING PROTEIN"/>
    <property type="match status" value="1"/>
</dbReference>
<evidence type="ECO:0000256" key="3">
    <source>
        <dbReference type="ARBA" id="ARBA00022475"/>
    </source>
</evidence>
<keyword evidence="6" id="KW-0029">Amino-acid transport</keyword>
<dbReference type="GO" id="GO:0015658">
    <property type="term" value="F:branched-chain amino acid transmembrane transporter activity"/>
    <property type="evidence" value="ECO:0007669"/>
    <property type="project" value="TreeGrafter"/>
</dbReference>
<keyword evidence="4" id="KW-0547">Nucleotide-binding</keyword>
<keyword evidence="3" id="KW-1003">Cell membrane</keyword>
<comment type="caution">
    <text evidence="8">The sequence shown here is derived from an EMBL/GenBank/DDBJ whole genome shotgun (WGS) entry which is preliminary data.</text>
</comment>
<dbReference type="RefSeq" id="WP_066538709.1">
    <property type="nucleotide sequence ID" value="NZ_PDEA01000001.1"/>
</dbReference>
<dbReference type="STRING" id="1219032.GCA_001515545_02590"/>
<proteinExistence type="inferred from homology"/>
<dbReference type="PROSITE" id="PS50893">
    <property type="entry name" value="ABC_TRANSPORTER_2"/>
    <property type="match status" value="1"/>
</dbReference>
<dbReference type="SUPFAM" id="SSF52540">
    <property type="entry name" value="P-loop containing nucleoside triphosphate hydrolases"/>
    <property type="match status" value="1"/>
</dbReference>
<dbReference type="PROSITE" id="PS00211">
    <property type="entry name" value="ABC_TRANSPORTER_1"/>
    <property type="match status" value="1"/>
</dbReference>
<gene>
    <name evidence="8" type="ORF">CRM82_03470</name>
</gene>
<reference evidence="9" key="1">
    <citation type="submission" date="2017-09" db="EMBL/GenBank/DDBJ databases">
        <title>FDA dAtabase for Regulatory Grade micrObial Sequences (FDA-ARGOS): Supporting development and validation of Infectious Disease Dx tests.</title>
        <authorList>
            <person name="Minogue T."/>
            <person name="Wolcott M."/>
            <person name="Wasieloski L."/>
            <person name="Aguilar W."/>
            <person name="Moore D."/>
            <person name="Tallon L."/>
            <person name="Sadzewicz L."/>
            <person name="Ott S."/>
            <person name="Zhao X."/>
            <person name="Nagaraj S."/>
            <person name="Vavikolanu K."/>
            <person name="Aluvathingal J."/>
            <person name="Nadendla S."/>
            <person name="Sichtig H."/>
        </authorList>
    </citation>
    <scope>NUCLEOTIDE SEQUENCE [LARGE SCALE GENOMIC DNA]</scope>
    <source>
        <strain evidence="9">FDAARGOS_394</strain>
    </source>
</reference>
<dbReference type="AlphaFoldDB" id="A0A2A7UR60"/>
<protein>
    <submittedName>
        <fullName evidence="8">ABC transporter ATP-binding protein</fullName>
    </submittedName>
</protein>
<dbReference type="Gene3D" id="3.40.50.300">
    <property type="entry name" value="P-loop containing nucleotide triphosphate hydrolases"/>
    <property type="match status" value="1"/>
</dbReference>
<accession>A0A2A7UR60</accession>
<evidence type="ECO:0000313" key="8">
    <source>
        <dbReference type="EMBL" id="PEH87795.1"/>
    </source>
</evidence>
<dbReference type="GO" id="GO:0016887">
    <property type="term" value="F:ATP hydrolysis activity"/>
    <property type="evidence" value="ECO:0007669"/>
    <property type="project" value="InterPro"/>
</dbReference>
<dbReference type="OrthoDB" id="9776369at2"/>
<keyword evidence="3" id="KW-0472">Membrane</keyword>
<evidence type="ECO:0000256" key="1">
    <source>
        <dbReference type="ARBA" id="ARBA00005417"/>
    </source>
</evidence>
<dbReference type="GeneID" id="80799644"/>
<evidence type="ECO:0000259" key="7">
    <source>
        <dbReference type="PROSITE" id="PS50893"/>
    </source>
</evidence>
<comment type="similarity">
    <text evidence="1">Belongs to the ABC transporter superfamily.</text>
</comment>
<evidence type="ECO:0000256" key="6">
    <source>
        <dbReference type="ARBA" id="ARBA00022970"/>
    </source>
</evidence>
<dbReference type="Proteomes" id="UP000220246">
    <property type="component" value="Unassembled WGS sequence"/>
</dbReference>
<feature type="domain" description="ABC transporter" evidence="7">
    <location>
        <begin position="22"/>
        <end position="258"/>
    </location>
</feature>
<evidence type="ECO:0000256" key="5">
    <source>
        <dbReference type="ARBA" id="ARBA00022840"/>
    </source>
</evidence>
<dbReference type="PANTHER" id="PTHR43820">
    <property type="entry name" value="HIGH-AFFINITY BRANCHED-CHAIN AMINO ACID TRANSPORT ATP-BINDING PROTEIN LIVF"/>
    <property type="match status" value="1"/>
</dbReference>
<sequence length="258" mass="27751">MDSGSAATHGALRTDPSTPLLLQVDGLHAWYGAAHILHGVGLSVGRGEVVALMGRNGAGKSTTLKSIAALVPRREGKILFRGEAIAHQASHQIARRGLGYVPEDRRIFTELTVRENLEVGRQPPRSWPDGTAVPHWTPEKLFALFPNLGEMPDRLGGRMSGGEQQMLSVARTLMGQPCLVLLDEPSEGVAPLIVEQMARTILELKAQGIGILLSEQNLPFAEVVADRAYVLEKGQIVHHSSMVALAGDAAVRQQYLGV</sequence>
<dbReference type="GO" id="GO:0005524">
    <property type="term" value="F:ATP binding"/>
    <property type="evidence" value="ECO:0007669"/>
    <property type="project" value="UniProtKB-KW"/>
</dbReference>
<dbReference type="CDD" id="cd03224">
    <property type="entry name" value="ABC_TM1139_LivF_branched"/>
    <property type="match status" value="1"/>
</dbReference>
<organism evidence="8 9">
    <name type="scientific">Comamonas terrigena</name>
    <dbReference type="NCBI Taxonomy" id="32013"/>
    <lineage>
        <taxon>Bacteria</taxon>
        <taxon>Pseudomonadati</taxon>
        <taxon>Pseudomonadota</taxon>
        <taxon>Betaproteobacteria</taxon>
        <taxon>Burkholderiales</taxon>
        <taxon>Comamonadaceae</taxon>
        <taxon>Comamonas</taxon>
    </lineage>
</organism>
<dbReference type="InterPro" id="IPR017871">
    <property type="entry name" value="ABC_transporter-like_CS"/>
</dbReference>
<evidence type="ECO:0000256" key="4">
    <source>
        <dbReference type="ARBA" id="ARBA00022741"/>
    </source>
</evidence>